<evidence type="ECO:0000256" key="10">
    <source>
        <dbReference type="SAM" id="MobiDB-lite"/>
    </source>
</evidence>
<evidence type="ECO:0000256" key="6">
    <source>
        <dbReference type="ARBA" id="ARBA00023054"/>
    </source>
</evidence>
<dbReference type="GeneID" id="63715532"/>
<feature type="compositionally biased region" description="Basic and acidic residues" evidence="10">
    <location>
        <begin position="370"/>
        <end position="382"/>
    </location>
</feature>
<feature type="compositionally biased region" description="Low complexity" evidence="10">
    <location>
        <begin position="414"/>
        <end position="426"/>
    </location>
</feature>
<evidence type="ECO:0000256" key="1">
    <source>
        <dbReference type="ARBA" id="ARBA00004584"/>
    </source>
</evidence>
<name>A0A151GXB6_DRECN</name>
<evidence type="ECO:0000313" key="14">
    <source>
        <dbReference type="Proteomes" id="UP000076580"/>
    </source>
</evidence>
<feature type="region of interest" description="Disordered" evidence="10">
    <location>
        <begin position="104"/>
        <end position="136"/>
    </location>
</feature>
<accession>A0A151GXB6</accession>
<keyword evidence="6 9" id="KW-0175">Coiled coil</keyword>
<feature type="compositionally biased region" description="Low complexity" evidence="10">
    <location>
        <begin position="172"/>
        <end position="181"/>
    </location>
</feature>
<feature type="compositionally biased region" description="Basic and acidic residues" evidence="10">
    <location>
        <begin position="493"/>
        <end position="516"/>
    </location>
</feature>
<dbReference type="Proteomes" id="UP000076580">
    <property type="component" value="Chromosome 01"/>
</dbReference>
<keyword evidence="3" id="KW-0158">Chromosome</keyword>
<keyword evidence="4" id="KW-0132">Cell division</keyword>
<evidence type="ECO:0000313" key="13">
    <source>
        <dbReference type="EMBL" id="KYK61746.1"/>
    </source>
</evidence>
<dbReference type="GO" id="GO:0005634">
    <property type="term" value="C:nucleus"/>
    <property type="evidence" value="ECO:0007669"/>
    <property type="project" value="InterPro"/>
</dbReference>
<keyword evidence="5" id="KW-0159">Chromosome partition</keyword>
<feature type="region of interest" description="Disordered" evidence="10">
    <location>
        <begin position="172"/>
        <end position="647"/>
    </location>
</feature>
<organism evidence="13 14">
    <name type="scientific">Drechmeria coniospora</name>
    <name type="common">Nematophagous fungus</name>
    <name type="synonym">Meria coniospora</name>
    <dbReference type="NCBI Taxonomy" id="98403"/>
    <lineage>
        <taxon>Eukaryota</taxon>
        <taxon>Fungi</taxon>
        <taxon>Dikarya</taxon>
        <taxon>Ascomycota</taxon>
        <taxon>Pezizomycotina</taxon>
        <taxon>Sordariomycetes</taxon>
        <taxon>Hypocreomycetidae</taxon>
        <taxon>Hypocreales</taxon>
        <taxon>Ophiocordycipitaceae</taxon>
        <taxon>Drechmeria</taxon>
    </lineage>
</organism>
<comment type="similarity">
    <text evidence="2">Belongs to the shugoshin family.</text>
</comment>
<feature type="compositionally biased region" description="Low complexity" evidence="10">
    <location>
        <begin position="359"/>
        <end position="369"/>
    </location>
</feature>
<sequence length="647" mass="70396">MARLNEPPASSDGLEMLRKKMLRQNRDLAKSNNFRALRIRELENECACMLSENLELRGRILELEKQVEDNEARRIADHAMAIRNKLESQLAEWGALLAGLGLEPPMKKHSPQARKSTAKRLTFSSSRPSPSQRRLRNVARDIEELGHISESKSYPRQSMNHEQILALRSEASLAESAESPELGPPPMSTFIDDEPVKVDSPCRVSPARDLGTSPKRKIEPPVTLPSPSSQPAIAEELSAPCPKKKSEPVAKPPADLRPQPSQPTAALSLKTGAKRKLALRDDVESSSTQRVTDENQPIRSMVDKHSIREKAGGKSSKELAHMRKESRAKQSGTGSTRRPLAAKSTNNDVSSPTKASRSAATDEVAAAKADLVKPKASNERSRSRPAADFPVKAEAIPIPDTRPPTVAVLAVPDAEPALLLPSSPEPARGDNSHRGDTPPPATLSTGRESSRPSRRNTTAVSYAEPNLRVKMRRPTKELFDAVAGEGKNARRSSKVEPVDKLKSEFDAGESWDKQITKDAQAAGSDEQSGTMPASLAKESIAPDPLPDSVVTDRRRRPSSMAPKAIETSDEVTSKADHSTLSADTSGSTDVDVYEFMSSSPQVDKGTDGTEKKRPGRRQTGSRRASATVDNGREPKDRGSSRRRSMMV</sequence>
<dbReference type="STRING" id="98403.A0A151GXB6"/>
<feature type="compositionally biased region" description="Polar residues" evidence="10">
    <location>
        <begin position="343"/>
        <end position="358"/>
    </location>
</feature>
<dbReference type="Pfam" id="PF07557">
    <property type="entry name" value="Shugoshin_C"/>
    <property type="match status" value="1"/>
</dbReference>
<feature type="compositionally biased region" description="Polar residues" evidence="10">
    <location>
        <begin position="285"/>
        <end position="298"/>
    </location>
</feature>
<feature type="compositionally biased region" description="Basic and acidic residues" evidence="10">
    <location>
        <begin position="427"/>
        <end position="436"/>
    </location>
</feature>
<comment type="caution">
    <text evidence="13">The sequence shown here is derived from an EMBL/GenBank/DDBJ whole genome shotgun (WGS) entry which is preliminary data.</text>
</comment>
<evidence type="ECO:0000259" key="11">
    <source>
        <dbReference type="Pfam" id="PF07557"/>
    </source>
</evidence>
<feature type="compositionally biased region" description="Basic and acidic residues" evidence="10">
    <location>
        <begin position="301"/>
        <end position="328"/>
    </location>
</feature>
<evidence type="ECO:0000256" key="8">
    <source>
        <dbReference type="ARBA" id="ARBA00023328"/>
    </source>
</evidence>
<feature type="compositionally biased region" description="Low complexity" evidence="10">
    <location>
        <begin position="120"/>
        <end position="132"/>
    </location>
</feature>
<gene>
    <name evidence="13" type="ORF">DCS_02889</name>
</gene>
<evidence type="ECO:0000259" key="12">
    <source>
        <dbReference type="Pfam" id="PF07558"/>
    </source>
</evidence>
<dbReference type="GO" id="GO:0051301">
    <property type="term" value="P:cell division"/>
    <property type="evidence" value="ECO:0007669"/>
    <property type="project" value="UniProtKB-KW"/>
</dbReference>
<dbReference type="EMBL" id="LAYC01000001">
    <property type="protein sequence ID" value="KYK61746.1"/>
    <property type="molecule type" value="Genomic_DNA"/>
</dbReference>
<evidence type="ECO:0000256" key="7">
    <source>
        <dbReference type="ARBA" id="ARBA00023306"/>
    </source>
</evidence>
<evidence type="ECO:0000256" key="9">
    <source>
        <dbReference type="SAM" id="Coils"/>
    </source>
</evidence>
<dbReference type="InParanoid" id="A0A151GXB6"/>
<keyword evidence="14" id="KW-1185">Reference proteome</keyword>
<evidence type="ECO:0000256" key="5">
    <source>
        <dbReference type="ARBA" id="ARBA00022829"/>
    </source>
</evidence>
<evidence type="ECO:0000256" key="2">
    <source>
        <dbReference type="ARBA" id="ARBA00010845"/>
    </source>
</evidence>
<keyword evidence="7" id="KW-0131">Cell cycle</keyword>
<dbReference type="AlphaFoldDB" id="A0A151GXB6"/>
<feature type="compositionally biased region" description="Basic residues" evidence="10">
    <location>
        <begin position="107"/>
        <end position="118"/>
    </location>
</feature>
<dbReference type="Pfam" id="PF07558">
    <property type="entry name" value="Shugoshin_N"/>
    <property type="match status" value="1"/>
</dbReference>
<dbReference type="GO" id="GO:0045132">
    <property type="term" value="P:meiotic chromosome segregation"/>
    <property type="evidence" value="ECO:0007669"/>
    <property type="project" value="InterPro"/>
</dbReference>
<evidence type="ECO:0000256" key="3">
    <source>
        <dbReference type="ARBA" id="ARBA00022454"/>
    </source>
</evidence>
<feature type="domain" description="Shugoshin N-terminal coiled-coil" evidence="12">
    <location>
        <begin position="17"/>
        <end position="61"/>
    </location>
</feature>
<feature type="coiled-coil region" evidence="9">
    <location>
        <begin position="39"/>
        <end position="73"/>
    </location>
</feature>
<feature type="domain" description="Shugoshin C-terminal" evidence="11">
    <location>
        <begin position="450"/>
        <end position="473"/>
    </location>
</feature>
<keyword evidence="8" id="KW-0137">Centromere</keyword>
<proteinExistence type="inferred from homology"/>
<feature type="compositionally biased region" description="Basic and acidic residues" evidence="10">
    <location>
        <begin position="630"/>
        <end position="639"/>
    </location>
</feature>
<evidence type="ECO:0000256" key="4">
    <source>
        <dbReference type="ARBA" id="ARBA00022618"/>
    </source>
</evidence>
<reference evidence="13 14" key="1">
    <citation type="journal article" date="2016" name="Sci. Rep.">
        <title>Insights into Adaptations to a Near-Obligate Nematode Endoparasitic Lifestyle from the Finished Genome of Drechmeria coniospora.</title>
        <authorList>
            <person name="Zhang L."/>
            <person name="Zhou Z."/>
            <person name="Guo Q."/>
            <person name="Fokkens L."/>
            <person name="Miskei M."/>
            <person name="Pocsi I."/>
            <person name="Zhang W."/>
            <person name="Chen M."/>
            <person name="Wang L."/>
            <person name="Sun Y."/>
            <person name="Donzelli B.G."/>
            <person name="Gibson D.M."/>
            <person name="Nelson D.R."/>
            <person name="Luo J.G."/>
            <person name="Rep M."/>
            <person name="Liu H."/>
            <person name="Yang S."/>
            <person name="Wang J."/>
            <person name="Krasnoff S.B."/>
            <person name="Xu Y."/>
            <person name="Molnar I."/>
            <person name="Lin M."/>
        </authorList>
    </citation>
    <scope>NUCLEOTIDE SEQUENCE [LARGE SCALE GENOMIC DNA]</scope>
    <source>
        <strain evidence="13 14">ARSEF 6962</strain>
    </source>
</reference>
<dbReference type="GO" id="GO:0000779">
    <property type="term" value="C:condensed chromosome, centromeric region"/>
    <property type="evidence" value="ECO:0007669"/>
    <property type="project" value="UniProtKB-ARBA"/>
</dbReference>
<dbReference type="InterPro" id="IPR011516">
    <property type="entry name" value="Shugoshin_N"/>
</dbReference>
<protein>
    <submittedName>
        <fullName evidence="13">Shugoshin</fullName>
    </submittedName>
</protein>
<dbReference type="RefSeq" id="XP_040661098.1">
    <property type="nucleotide sequence ID" value="XM_040800215.1"/>
</dbReference>
<dbReference type="InterPro" id="IPR011515">
    <property type="entry name" value="Shugoshin_C"/>
</dbReference>
<comment type="subcellular location">
    <subcellularLocation>
        <location evidence="1">Chromosome</location>
        <location evidence="1">Centromere</location>
    </subcellularLocation>
</comment>
<feature type="compositionally biased region" description="Polar residues" evidence="10">
    <location>
        <begin position="578"/>
        <end position="588"/>
    </location>
</feature>